<gene>
    <name evidence="2" type="ORF">HNR44_003467</name>
</gene>
<proteinExistence type="predicted"/>
<evidence type="ECO:0000313" key="2">
    <source>
        <dbReference type="EMBL" id="MBB6451456.1"/>
    </source>
</evidence>
<keyword evidence="3" id="KW-1185">Reference proteome</keyword>
<feature type="transmembrane region" description="Helical" evidence="1">
    <location>
        <begin position="31"/>
        <end position="52"/>
    </location>
</feature>
<reference evidence="2 3" key="1">
    <citation type="submission" date="2020-08" db="EMBL/GenBank/DDBJ databases">
        <title>Genomic Encyclopedia of Type Strains, Phase IV (KMG-IV): sequencing the most valuable type-strain genomes for metagenomic binning, comparative biology and taxonomic classification.</title>
        <authorList>
            <person name="Goeker M."/>
        </authorList>
    </citation>
    <scope>NUCLEOTIDE SEQUENCE [LARGE SCALE GENOMIC DNA]</scope>
    <source>
        <strain evidence="2 3">DSM 21769</strain>
    </source>
</reference>
<name>A0A841PW21_9BACL</name>
<sequence length="88" mass="10475">MLRKISFWYTLAFIVLWNGYAVQQYFTGQPGAVQLFFFGIGFTVILLGATWFSRWLMKHYKVVDEKADEILSTKFKKDRRHRNGKTVY</sequence>
<protein>
    <submittedName>
        <fullName evidence="2">Uncharacterized protein</fullName>
    </submittedName>
</protein>
<keyword evidence="1" id="KW-0472">Membrane</keyword>
<comment type="caution">
    <text evidence="2">The sequence shown here is derived from an EMBL/GenBank/DDBJ whole genome shotgun (WGS) entry which is preliminary data.</text>
</comment>
<evidence type="ECO:0000313" key="3">
    <source>
        <dbReference type="Proteomes" id="UP000568839"/>
    </source>
</evidence>
<dbReference type="AlphaFoldDB" id="A0A841PW21"/>
<dbReference type="RefSeq" id="WP_184405649.1">
    <property type="nucleotide sequence ID" value="NZ_JACHHJ010000007.1"/>
</dbReference>
<dbReference type="Proteomes" id="UP000568839">
    <property type="component" value="Unassembled WGS sequence"/>
</dbReference>
<evidence type="ECO:0000256" key="1">
    <source>
        <dbReference type="SAM" id="Phobius"/>
    </source>
</evidence>
<organism evidence="2 3">
    <name type="scientific">Geomicrobium halophilum</name>
    <dbReference type="NCBI Taxonomy" id="549000"/>
    <lineage>
        <taxon>Bacteria</taxon>
        <taxon>Bacillati</taxon>
        <taxon>Bacillota</taxon>
        <taxon>Bacilli</taxon>
        <taxon>Bacillales</taxon>
        <taxon>Geomicrobium</taxon>
    </lineage>
</organism>
<keyword evidence="1" id="KW-1133">Transmembrane helix</keyword>
<accession>A0A841PW21</accession>
<dbReference type="EMBL" id="JACHHJ010000007">
    <property type="protein sequence ID" value="MBB6451456.1"/>
    <property type="molecule type" value="Genomic_DNA"/>
</dbReference>
<keyword evidence="1" id="KW-0812">Transmembrane</keyword>